<name>A0A173GCA8_9CAUD</name>
<dbReference type="Proteomes" id="UP000203313">
    <property type="component" value="Segment"/>
</dbReference>
<accession>A0A173GCA8</accession>
<evidence type="ECO:0000313" key="2">
    <source>
        <dbReference type="Proteomes" id="UP000203313"/>
    </source>
</evidence>
<organism evidence="1 2">
    <name type="scientific">Salmonella phage 64795_sal3</name>
    <dbReference type="NCBI Taxonomy" id="1813769"/>
    <lineage>
        <taxon>Viruses</taxon>
        <taxon>Duplodnaviria</taxon>
        <taxon>Heunggongvirae</taxon>
        <taxon>Uroviricota</taxon>
        <taxon>Caudoviricetes</taxon>
        <taxon>Saltrevirus</taxon>
        <taxon>Saltrevirus sv64795sal3</taxon>
    </lineage>
</organism>
<reference evidence="1 2" key="1">
    <citation type="submission" date="2016-04" db="EMBL/GenBank/DDBJ databases">
        <title>Complete Genome Sequences of three Siphoviridae Bacteriophages infecting Salmonella enterica enterica subsp. Enteridis.</title>
        <authorList>
            <person name="Paradiso R."/>
            <person name="Lombardi S."/>
            <person name="Iodice M.G."/>
            <person name="Riccardi M.G."/>
            <person name="Orsini M."/>
            <person name="Bolletti Censi S."/>
            <person name="Galiero G."/>
            <person name="Borriello G."/>
        </authorList>
    </citation>
    <scope>NUCLEOTIDE SEQUENCE [LARGE SCALE GENOMIC DNA]</scope>
</reference>
<dbReference type="RefSeq" id="YP_009322263.1">
    <property type="nucleotide sequence ID" value="NC_031918.1"/>
</dbReference>
<protein>
    <submittedName>
        <fullName evidence="1">Uncharacterized protein</fullName>
    </submittedName>
</protein>
<dbReference type="KEGG" id="vg:30310442"/>
<proteinExistence type="predicted"/>
<dbReference type="EMBL" id="KX017520">
    <property type="protein sequence ID" value="ANH50900.1"/>
    <property type="molecule type" value="Genomic_DNA"/>
</dbReference>
<evidence type="ECO:0000313" key="1">
    <source>
        <dbReference type="EMBL" id="ANH50900.1"/>
    </source>
</evidence>
<keyword evidence="2" id="KW-1185">Reference proteome</keyword>
<dbReference type="GeneID" id="30310442"/>
<sequence length="119" mass="13412">MNIVINKNVVNCYATETRPGKVDFTLGAADCDWFHDLFFPYGDSQEGIEVISGIFCFKDVHGNGWRGVLIGIDGHHTGKKYQIHTSGIGETKDKAVKNTRKLWLSIRDEIDHKRSEGVF</sequence>